<feature type="region of interest" description="Disordered" evidence="1">
    <location>
        <begin position="307"/>
        <end position="331"/>
    </location>
</feature>
<protein>
    <recommendedName>
        <fullName evidence="2">U1-type domain-containing protein</fullName>
    </recommendedName>
</protein>
<feature type="compositionally biased region" description="Polar residues" evidence="1">
    <location>
        <begin position="17"/>
        <end position="26"/>
    </location>
</feature>
<reference evidence="3 4" key="1">
    <citation type="submission" date="2024-03" db="EMBL/GenBank/DDBJ databases">
        <title>Adaptation during the transition from Ophiocordyceps entomopathogen to insect associate is accompanied by gene loss and intensified selection.</title>
        <authorList>
            <person name="Ward C.M."/>
            <person name="Onetto C.A."/>
            <person name="Borneman A.R."/>
        </authorList>
    </citation>
    <scope>NUCLEOTIDE SEQUENCE [LARGE SCALE GENOMIC DNA]</scope>
    <source>
        <strain evidence="3">AWRI1</strain>
        <tissue evidence="3">Single Adult Female</tissue>
    </source>
</reference>
<accession>A0AAN9TIB8</accession>
<dbReference type="Proteomes" id="UP001367676">
    <property type="component" value="Unassembled WGS sequence"/>
</dbReference>
<evidence type="ECO:0000256" key="1">
    <source>
        <dbReference type="SAM" id="MobiDB-lite"/>
    </source>
</evidence>
<evidence type="ECO:0000313" key="3">
    <source>
        <dbReference type="EMBL" id="KAK7595189.1"/>
    </source>
</evidence>
<dbReference type="AlphaFoldDB" id="A0AAN9TIB8"/>
<evidence type="ECO:0000313" key="4">
    <source>
        <dbReference type="Proteomes" id="UP001367676"/>
    </source>
</evidence>
<feature type="compositionally biased region" description="Low complexity" evidence="1">
    <location>
        <begin position="28"/>
        <end position="50"/>
    </location>
</feature>
<organism evidence="3 4">
    <name type="scientific">Parthenolecanium corni</name>
    <dbReference type="NCBI Taxonomy" id="536013"/>
    <lineage>
        <taxon>Eukaryota</taxon>
        <taxon>Metazoa</taxon>
        <taxon>Ecdysozoa</taxon>
        <taxon>Arthropoda</taxon>
        <taxon>Hexapoda</taxon>
        <taxon>Insecta</taxon>
        <taxon>Pterygota</taxon>
        <taxon>Neoptera</taxon>
        <taxon>Paraneoptera</taxon>
        <taxon>Hemiptera</taxon>
        <taxon>Sternorrhyncha</taxon>
        <taxon>Coccoidea</taxon>
        <taxon>Coccidae</taxon>
        <taxon>Parthenolecanium</taxon>
    </lineage>
</organism>
<dbReference type="GO" id="GO:0008270">
    <property type="term" value="F:zinc ion binding"/>
    <property type="evidence" value="ECO:0007669"/>
    <property type="project" value="InterPro"/>
</dbReference>
<dbReference type="GO" id="GO:0003676">
    <property type="term" value="F:nucleic acid binding"/>
    <property type="evidence" value="ECO:0007669"/>
    <property type="project" value="InterPro"/>
</dbReference>
<feature type="compositionally biased region" description="Basic and acidic residues" evidence="1">
    <location>
        <begin position="1"/>
        <end position="15"/>
    </location>
</feature>
<dbReference type="SMART" id="SM00451">
    <property type="entry name" value="ZnF_U1"/>
    <property type="match status" value="1"/>
</dbReference>
<dbReference type="InterPro" id="IPR003604">
    <property type="entry name" value="Matrin/U1-like-C_Znf_C2H2"/>
</dbReference>
<comment type="caution">
    <text evidence="3">The sequence shown here is derived from an EMBL/GenBank/DDBJ whole genome shotgun (WGS) entry which is preliminary data.</text>
</comment>
<feature type="region of interest" description="Disordered" evidence="1">
    <location>
        <begin position="1"/>
        <end position="50"/>
    </location>
</feature>
<gene>
    <name evidence="3" type="ORF">V9T40_001622</name>
</gene>
<name>A0AAN9TIB8_9HEMI</name>
<keyword evidence="4" id="KW-1185">Reference proteome</keyword>
<sequence length="390" mass="44299">MDCKNNRLKRSDKWWRKSTTSSQNDFKSIPSSSSSSAITSTSGGTNRTSSCASNCGKMFSCGNKNKEIGSLDDWRIECPRSALNFVKVCPSPVYKMAPFGQRYCEVCDIYITRKNFCQHLRTRRHMEMAARLQQPAECNNNIEKPPKKKPKLVKANKVHPEEGADICTNDNAQFDFVDSQSSQAIQNNYPDLSAEDIIHYMKQLNRPLNDLTPPCDCLKCAEAAKYLLDMCDNIESEINQGVSKLSNSDQETDQVQRIKSVDKTCIDFNSTYHNLIAFPPTSTAEEKKIETWNSIVENSKQNVEENEVQTTNEENKENIPPPNFPNSSAPCSSPYQSIKFARQFNTHSCSKFGEDLPEYLKFSHCHEEMFHFIGIKDERTNCNVLLAVMK</sequence>
<proteinExistence type="predicted"/>
<feature type="domain" description="U1-type" evidence="2">
    <location>
        <begin position="99"/>
        <end position="132"/>
    </location>
</feature>
<evidence type="ECO:0000259" key="2">
    <source>
        <dbReference type="SMART" id="SM00451"/>
    </source>
</evidence>
<dbReference type="EMBL" id="JBBCAQ010000019">
    <property type="protein sequence ID" value="KAK7595189.1"/>
    <property type="molecule type" value="Genomic_DNA"/>
</dbReference>